<feature type="signal peptide" evidence="2">
    <location>
        <begin position="1"/>
        <end position="21"/>
    </location>
</feature>
<feature type="compositionally biased region" description="Acidic residues" evidence="1">
    <location>
        <begin position="31"/>
        <end position="44"/>
    </location>
</feature>
<dbReference type="Pfam" id="PF11617">
    <property type="entry name" value="Cu-binding_MopE"/>
    <property type="match status" value="1"/>
</dbReference>
<feature type="region of interest" description="Disordered" evidence="1">
    <location>
        <begin position="30"/>
        <end position="56"/>
    </location>
</feature>
<dbReference type="InterPro" id="IPR049804">
    <property type="entry name" value="Choice_anch_L"/>
</dbReference>
<dbReference type="AlphaFoldDB" id="A0A6N7PIS1"/>
<dbReference type="InterPro" id="IPR021655">
    <property type="entry name" value="Put_metal-bd"/>
</dbReference>
<dbReference type="NCBIfam" id="NF038133">
    <property type="entry name" value="choice_anch_L"/>
    <property type="match status" value="1"/>
</dbReference>
<feature type="chain" id="PRO_5027068326" evidence="2">
    <location>
        <begin position="22"/>
        <end position="514"/>
    </location>
</feature>
<proteinExistence type="predicted"/>
<evidence type="ECO:0000256" key="1">
    <source>
        <dbReference type="SAM" id="MobiDB-lite"/>
    </source>
</evidence>
<accession>A0A6N7PIS1</accession>
<dbReference type="RefSeq" id="WP_153818602.1">
    <property type="nucleotide sequence ID" value="NZ_WJIE01000002.1"/>
</dbReference>
<dbReference type="EMBL" id="WJIE01000002">
    <property type="protein sequence ID" value="MRG91717.1"/>
    <property type="molecule type" value="Genomic_DNA"/>
</dbReference>
<reference evidence="3 4" key="1">
    <citation type="submission" date="2019-10" db="EMBL/GenBank/DDBJ databases">
        <title>A soil myxobacterium in the family Polyangiaceae.</title>
        <authorList>
            <person name="Li Y."/>
            <person name="Wang J."/>
        </authorList>
    </citation>
    <scope>NUCLEOTIDE SEQUENCE [LARGE SCALE GENOMIC DNA]</scope>
    <source>
        <strain evidence="3 4">DSM 14734</strain>
    </source>
</reference>
<evidence type="ECO:0000256" key="2">
    <source>
        <dbReference type="SAM" id="SignalP"/>
    </source>
</evidence>
<gene>
    <name evidence="3" type="ORF">GF068_07225</name>
</gene>
<evidence type="ECO:0000313" key="4">
    <source>
        <dbReference type="Proteomes" id="UP000440224"/>
    </source>
</evidence>
<sequence>MRFSFRWGLVLVALATPAVWLVPGCGARTDIEDDDVLDEDEDDAGKDAGEDADHDVSSDVVVDVMTDIPVDVPFDVVEDAPVDVVADVVEDVVADVPVDVVEDVVEDAPVDVVEDAPVDVVEDVVVDVVEDVAVDVVEDVVEDVPVDVSMDVVDDVPGDVGPCPDADGDGWSICDGDCDDADPLVNPGAFDFPNGKDDDCDGVIDNPNTACGAGLQYTSQDALDYARSIELCQTTTLNATGPNKRWGVVSAELRLADGTGQPFSQSHAIITSMGDVLGPRANENFVFLSTGLAATPSQPYFQFGTPQGGTDTGTQSPTPPGFPTNKSGCPVPFASTAFNPVNLKIQVRTPTNASSFAFDHAYWSSEYPEYACSPFNDLWVVLLKTGASGIANNRNVVFDGQGTPGSVNLNFFDRCVAGPTGCFGTPGFNFCSGGKAELAGTGYDAVDMPCNNTASSIGGSTGWLTTEAPIVPGEIATVEFIVWDSSDGIFDSASILDYFRWSPGKLATPTTYRP</sequence>
<protein>
    <submittedName>
        <fullName evidence="3">Uncharacterized protein</fullName>
    </submittedName>
</protein>
<dbReference type="OrthoDB" id="5509722at2"/>
<comment type="caution">
    <text evidence="3">The sequence shown here is derived from an EMBL/GenBank/DDBJ whole genome shotgun (WGS) entry which is preliminary data.</text>
</comment>
<keyword evidence="4" id="KW-1185">Reference proteome</keyword>
<feature type="compositionally biased region" description="Basic and acidic residues" evidence="1">
    <location>
        <begin position="45"/>
        <end position="56"/>
    </location>
</feature>
<organism evidence="3 4">
    <name type="scientific">Polyangium spumosum</name>
    <dbReference type="NCBI Taxonomy" id="889282"/>
    <lineage>
        <taxon>Bacteria</taxon>
        <taxon>Pseudomonadati</taxon>
        <taxon>Myxococcota</taxon>
        <taxon>Polyangia</taxon>
        <taxon>Polyangiales</taxon>
        <taxon>Polyangiaceae</taxon>
        <taxon>Polyangium</taxon>
    </lineage>
</organism>
<keyword evidence="2" id="KW-0732">Signal</keyword>
<evidence type="ECO:0000313" key="3">
    <source>
        <dbReference type="EMBL" id="MRG91717.1"/>
    </source>
</evidence>
<name>A0A6N7PIS1_9BACT</name>
<dbReference type="Proteomes" id="UP000440224">
    <property type="component" value="Unassembled WGS sequence"/>
</dbReference>